<dbReference type="EMBL" id="BAABME010023271">
    <property type="protein sequence ID" value="GAA0167687.1"/>
    <property type="molecule type" value="Genomic_DNA"/>
</dbReference>
<dbReference type="Proteomes" id="UP001454036">
    <property type="component" value="Unassembled WGS sequence"/>
</dbReference>
<gene>
    <name evidence="1" type="ORF">LIER_40429</name>
</gene>
<dbReference type="PANTHER" id="PTHR33710">
    <property type="entry name" value="BNAC02G09200D PROTEIN"/>
    <property type="match status" value="1"/>
</dbReference>
<dbReference type="Gene3D" id="3.60.10.10">
    <property type="entry name" value="Endonuclease/exonuclease/phosphatase"/>
    <property type="match status" value="1"/>
</dbReference>
<dbReference type="InterPro" id="IPR036691">
    <property type="entry name" value="Endo/exonu/phosph_ase_sf"/>
</dbReference>
<dbReference type="PANTHER" id="PTHR33710:SF71">
    <property type="entry name" value="ENDONUCLEASE_EXONUCLEASE_PHOSPHATASE DOMAIN-CONTAINING PROTEIN"/>
    <property type="match status" value="1"/>
</dbReference>
<name>A0AAV3QXR9_LITER</name>
<evidence type="ECO:0000313" key="2">
    <source>
        <dbReference type="Proteomes" id="UP001454036"/>
    </source>
</evidence>
<keyword evidence="2" id="KW-1185">Reference proteome</keyword>
<comment type="caution">
    <text evidence="1">The sequence shown here is derived from an EMBL/GenBank/DDBJ whole genome shotgun (WGS) entry which is preliminary data.</text>
</comment>
<accession>A0AAV3QXR9</accession>
<evidence type="ECO:0000313" key="1">
    <source>
        <dbReference type="EMBL" id="GAA0167687.1"/>
    </source>
</evidence>
<dbReference type="SUPFAM" id="SSF56219">
    <property type="entry name" value="DNase I-like"/>
    <property type="match status" value="1"/>
</dbReference>
<proteinExistence type="predicted"/>
<sequence length="113" mass="13066">MITDDGNRSWKQIFVYASYEENKRGEQLSILRSVEGPGEYGRVMMGDFNDILCKEEKESVVVRTEGSMTMFRDFVKHCGMLDLGFSGYPFTWWNKRSGLDAIKVCLDRVFCDP</sequence>
<protein>
    <submittedName>
        <fullName evidence="1">Uncharacterized protein</fullName>
    </submittedName>
</protein>
<organism evidence="1 2">
    <name type="scientific">Lithospermum erythrorhizon</name>
    <name type="common">Purple gromwell</name>
    <name type="synonym">Lithospermum officinale var. erythrorhizon</name>
    <dbReference type="NCBI Taxonomy" id="34254"/>
    <lineage>
        <taxon>Eukaryota</taxon>
        <taxon>Viridiplantae</taxon>
        <taxon>Streptophyta</taxon>
        <taxon>Embryophyta</taxon>
        <taxon>Tracheophyta</taxon>
        <taxon>Spermatophyta</taxon>
        <taxon>Magnoliopsida</taxon>
        <taxon>eudicotyledons</taxon>
        <taxon>Gunneridae</taxon>
        <taxon>Pentapetalae</taxon>
        <taxon>asterids</taxon>
        <taxon>lamiids</taxon>
        <taxon>Boraginales</taxon>
        <taxon>Boraginaceae</taxon>
        <taxon>Boraginoideae</taxon>
        <taxon>Lithospermeae</taxon>
        <taxon>Lithospermum</taxon>
    </lineage>
</organism>
<reference evidence="1 2" key="1">
    <citation type="submission" date="2024-01" db="EMBL/GenBank/DDBJ databases">
        <title>The complete chloroplast genome sequence of Lithospermum erythrorhizon: insights into the phylogenetic relationship among Boraginaceae species and the maternal lineages of purple gromwells.</title>
        <authorList>
            <person name="Okada T."/>
            <person name="Watanabe K."/>
        </authorList>
    </citation>
    <scope>NUCLEOTIDE SEQUENCE [LARGE SCALE GENOMIC DNA]</scope>
</reference>
<dbReference type="AlphaFoldDB" id="A0AAV3QXR9"/>